<dbReference type="GO" id="GO:0004519">
    <property type="term" value="F:endonuclease activity"/>
    <property type="evidence" value="ECO:0007669"/>
    <property type="project" value="UniProtKB-KW"/>
</dbReference>
<protein>
    <submittedName>
        <fullName evidence="2">Endonuclease/exonuclease/phosphatase family protein</fullName>
    </submittedName>
</protein>
<keyword evidence="2" id="KW-0255">Endonuclease</keyword>
<evidence type="ECO:0000313" key="3">
    <source>
        <dbReference type="Proteomes" id="UP000663281"/>
    </source>
</evidence>
<keyword evidence="2" id="KW-0540">Nuclease</keyword>
<proteinExistence type="predicted"/>
<dbReference type="InterPro" id="IPR036691">
    <property type="entry name" value="Endo/exonu/phosph_ase_sf"/>
</dbReference>
<dbReference type="GO" id="GO:0006506">
    <property type="term" value="P:GPI anchor biosynthetic process"/>
    <property type="evidence" value="ECO:0007669"/>
    <property type="project" value="TreeGrafter"/>
</dbReference>
<name>A0A974XJ67_9GAMM</name>
<dbReference type="EMBL" id="CP071504">
    <property type="protein sequence ID" value="QSX29344.1"/>
    <property type="molecule type" value="Genomic_DNA"/>
</dbReference>
<gene>
    <name evidence="2" type="ORF">JYB88_14175</name>
</gene>
<accession>A0A974XJ67</accession>
<evidence type="ECO:0000313" key="2">
    <source>
        <dbReference type="EMBL" id="QSX29344.1"/>
    </source>
</evidence>
<dbReference type="Proteomes" id="UP000663281">
    <property type="component" value="Chromosome"/>
</dbReference>
<keyword evidence="3" id="KW-1185">Reference proteome</keyword>
<evidence type="ECO:0000259" key="1">
    <source>
        <dbReference type="Pfam" id="PF03372"/>
    </source>
</evidence>
<dbReference type="InterPro" id="IPR005135">
    <property type="entry name" value="Endo/exonuclease/phosphatase"/>
</dbReference>
<dbReference type="InterPro" id="IPR051916">
    <property type="entry name" value="GPI-anchor_lipid_remodeler"/>
</dbReference>
<reference evidence="2 3" key="1">
    <citation type="submission" date="2021-03" db="EMBL/GenBank/DDBJ databases">
        <title>Novel species identification of genus Shewanella.</title>
        <authorList>
            <person name="Liu G."/>
            <person name="Zhang Q."/>
        </authorList>
    </citation>
    <scope>NUCLEOTIDE SEQUENCE [LARGE SCALE GENOMIC DNA]</scope>
    <source>
        <strain evidence="2 3">FJAT-53726</strain>
    </source>
</reference>
<dbReference type="AlphaFoldDB" id="A0A974XJ67"/>
<dbReference type="GO" id="GO:0016020">
    <property type="term" value="C:membrane"/>
    <property type="evidence" value="ECO:0007669"/>
    <property type="project" value="GOC"/>
</dbReference>
<dbReference type="SUPFAM" id="SSF56219">
    <property type="entry name" value="DNase I-like"/>
    <property type="match status" value="1"/>
</dbReference>
<keyword evidence="2" id="KW-0378">Hydrolase</keyword>
<dbReference type="Pfam" id="PF03372">
    <property type="entry name" value="Exo_endo_phos"/>
    <property type="match status" value="1"/>
</dbReference>
<dbReference type="RefSeq" id="WP_207324529.1">
    <property type="nucleotide sequence ID" value="NZ_CP071504.1"/>
</dbReference>
<sequence length="378" mass="41747">MAPEGHEAARGQKAQIKLASLNLFNFIEPPLAAYEFDRIYSQEQWQKKCAWLRHCLSSLQADVLGLQEVFSPQALECLLGELNYRHFALVDTPAGDEHVFHSPVVALASRHPIVELAALQPEPRLLPLLGLAADFRFSRTVLRGTVQLPDLGKLDVYVVHLKSQRPGFELAELPAMTDNAVTDNALPEKKGANAQIARLLTHSALGRYSATLRRGAEAMLLYHNVQSRRLESGNPFVILGDFNGELTRPEFAGLNTGAADIHPRDRAELTSLSEADFEAGAAAFALHDGAALFLHWLRQQSPGTDWQVRPTHYLGPRGSVLDHILLSAEFDGSLSSALADVVNFELFDEHLRAPLYERDSQSSDHAAVCVTLSTRQKR</sequence>
<dbReference type="PANTHER" id="PTHR14859">
    <property type="entry name" value="CALCOFLUOR WHITE HYPERSENSITIVE PROTEIN PRECURSOR"/>
    <property type="match status" value="1"/>
</dbReference>
<feature type="domain" description="Endonuclease/exonuclease/phosphatase" evidence="1">
    <location>
        <begin position="53"/>
        <end position="365"/>
    </location>
</feature>
<dbReference type="PANTHER" id="PTHR14859:SF15">
    <property type="entry name" value="ENDONUCLEASE_EXONUCLEASE_PHOSPHATASE DOMAIN-CONTAINING PROTEIN"/>
    <property type="match status" value="1"/>
</dbReference>
<dbReference type="KEGG" id="scyp:JYB88_14175"/>
<dbReference type="Gene3D" id="3.60.10.10">
    <property type="entry name" value="Endonuclease/exonuclease/phosphatase"/>
    <property type="match status" value="1"/>
</dbReference>
<organism evidence="2 3">
    <name type="scientific">Shewanella cyperi</name>
    <dbReference type="NCBI Taxonomy" id="2814292"/>
    <lineage>
        <taxon>Bacteria</taxon>
        <taxon>Pseudomonadati</taxon>
        <taxon>Pseudomonadota</taxon>
        <taxon>Gammaproteobacteria</taxon>
        <taxon>Alteromonadales</taxon>
        <taxon>Shewanellaceae</taxon>
        <taxon>Shewanella</taxon>
    </lineage>
</organism>